<feature type="binding site" description="in other chain" evidence="14">
    <location>
        <position position="231"/>
    </location>
    <ligand>
        <name>substrate</name>
        <note>ligand shared between dimeric partners</note>
    </ligand>
</feature>
<proteinExistence type="inferred from homology"/>
<dbReference type="PROSITE" id="PS00433">
    <property type="entry name" value="PHOSPHOFRUCTOKINASE"/>
    <property type="match status" value="1"/>
</dbReference>
<dbReference type="Proteomes" id="UP000008555">
    <property type="component" value="Chromosome"/>
</dbReference>
<dbReference type="NCBIfam" id="TIGR02482">
    <property type="entry name" value="PFKA_ATP"/>
    <property type="match status" value="1"/>
</dbReference>
<dbReference type="PRINTS" id="PR00476">
    <property type="entry name" value="PHFRCTKINASE"/>
</dbReference>
<feature type="binding site" evidence="14">
    <location>
        <position position="112"/>
    </location>
    <ligand>
        <name>Mg(2+)</name>
        <dbReference type="ChEBI" id="CHEBI:18420"/>
        <note>catalytic</note>
    </ligand>
</feature>
<dbReference type="FunFam" id="3.40.50.450:FF:000001">
    <property type="entry name" value="ATP-dependent 6-phosphofructokinase"/>
    <property type="match status" value="1"/>
</dbReference>
<comment type="catalytic activity">
    <reaction evidence="13 14">
        <text>beta-D-fructose 6-phosphate + ATP = beta-D-fructose 1,6-bisphosphate + ADP + H(+)</text>
        <dbReference type="Rhea" id="RHEA:16109"/>
        <dbReference type="ChEBI" id="CHEBI:15378"/>
        <dbReference type="ChEBI" id="CHEBI:30616"/>
        <dbReference type="ChEBI" id="CHEBI:32966"/>
        <dbReference type="ChEBI" id="CHEBI:57634"/>
        <dbReference type="ChEBI" id="CHEBI:456216"/>
        <dbReference type="EC" id="2.7.1.11"/>
    </reaction>
</comment>
<dbReference type="GO" id="GO:0048029">
    <property type="term" value="F:monosaccharide binding"/>
    <property type="evidence" value="ECO:0007669"/>
    <property type="project" value="TreeGrafter"/>
</dbReference>
<dbReference type="HOGENOM" id="CLU_020655_0_1_6"/>
<comment type="function">
    <text evidence="14">Catalyzes the phosphorylation of D-fructose 6-phosphate to fructose 1,6-bisphosphate by ATP, the first committing step of glycolysis.</text>
</comment>
<evidence type="ECO:0000256" key="14">
    <source>
        <dbReference type="HAMAP-Rule" id="MF_00339"/>
    </source>
</evidence>
<comment type="pathway">
    <text evidence="3 14">Carbohydrate degradation; glycolysis; D-glyceraldehyde 3-phosphate and glycerone phosphate from D-glucose: step 3/4.</text>
</comment>
<evidence type="ECO:0000256" key="11">
    <source>
        <dbReference type="ARBA" id="ARBA00022842"/>
    </source>
</evidence>
<dbReference type="SUPFAM" id="SSF53784">
    <property type="entry name" value="Phosphofructokinase"/>
    <property type="match status" value="1"/>
</dbReference>
<evidence type="ECO:0000256" key="13">
    <source>
        <dbReference type="ARBA" id="ARBA00048070"/>
    </source>
</evidence>
<keyword evidence="12 14" id="KW-0324">Glycolysis</keyword>
<comment type="activity regulation">
    <text evidence="14">Allosterically activated by ADP and other diphosphonucleosides, and allosterically inhibited by phosphoenolpyruvate.</text>
</comment>
<comment type="similarity">
    <text evidence="14">Belongs to the phosphofructokinase type A (PFKA) family. ATP-dependent PFK group I subfamily. Prokaryotic clade 'B1' sub-subfamily.</text>
</comment>
<feature type="binding site" evidence="14">
    <location>
        <begin position="81"/>
        <end position="82"/>
    </location>
    <ligand>
        <name>ATP</name>
        <dbReference type="ChEBI" id="CHEBI:30616"/>
    </ligand>
</feature>
<dbReference type="AlphaFoldDB" id="A9KGM6"/>
<dbReference type="Pfam" id="PF00365">
    <property type="entry name" value="PFK"/>
    <property type="match status" value="1"/>
</dbReference>
<feature type="binding site" evidence="14">
    <location>
        <begin position="30"/>
        <end position="34"/>
    </location>
    <ligand>
        <name>ADP</name>
        <dbReference type="ChEBI" id="CHEBI:456216"/>
        <note>allosteric activator; ligand shared between dimeric partners</note>
    </ligand>
</feature>
<dbReference type="InterPro" id="IPR035966">
    <property type="entry name" value="PKF_sf"/>
</dbReference>
<comment type="cofactor">
    <cofactor evidence="1 14">
        <name>Mg(2+)</name>
        <dbReference type="ChEBI" id="CHEBI:18420"/>
    </cofactor>
</comment>
<dbReference type="GO" id="GO:0005524">
    <property type="term" value="F:ATP binding"/>
    <property type="evidence" value="ECO:0007669"/>
    <property type="project" value="UniProtKB-UniRule"/>
</dbReference>
<feature type="binding site" evidence="14">
    <location>
        <begin position="111"/>
        <end position="114"/>
    </location>
    <ligand>
        <name>ATP</name>
        <dbReference type="ChEBI" id="CHEBI:30616"/>
    </ligand>
</feature>
<feature type="binding site" description="in other chain" evidence="14">
    <location>
        <begin position="195"/>
        <end position="197"/>
    </location>
    <ligand>
        <name>ADP</name>
        <dbReference type="ChEBI" id="CHEBI:456216"/>
        <note>allosteric activator; ligand shared between dimeric partners</note>
    </ligand>
</feature>
<evidence type="ECO:0000259" key="15">
    <source>
        <dbReference type="Pfam" id="PF00365"/>
    </source>
</evidence>
<dbReference type="GO" id="GO:0006002">
    <property type="term" value="P:fructose 6-phosphate metabolic process"/>
    <property type="evidence" value="ECO:0007669"/>
    <property type="project" value="UniProtKB-UniRule"/>
</dbReference>
<dbReference type="EC" id="2.7.1.11" evidence="14"/>
<dbReference type="Gene3D" id="3.40.50.460">
    <property type="entry name" value="Phosphofructokinase domain"/>
    <property type="match status" value="1"/>
</dbReference>
<accession>A9KGM6</accession>
<sequence length="332" mass="35595">MQLGANVTEIKKLIVLTSGGDAPGMNAAIRAVVRTALHYQFEVYGATAGFAGLVNGQVVPLNSRAVANCIQRGGTILKTGRFENFRFKAVRDKAREFLKKLQIDAMIVLGGNGSFAGASKLYQEGGPQMIGIPCTIDNDIQGTDYCIGFDTACNTALQAIDKIRDTAFSHERNFLIEVMGRSSGFIAVNVGIAGGAEIIALPEFHVDIDTLTQKIKKQHGKKSASIIVAAEANQPGHSFEVAKQIKEKTGIEYRVCVLGHTQRGGTPTVKDRVLASLMGAQAIEALKKGLTEKMIAYQNGKIAVAPLPDPDNGTRYFADEALLRVNNIICAM</sequence>
<evidence type="ECO:0000313" key="17">
    <source>
        <dbReference type="Proteomes" id="UP000008555"/>
    </source>
</evidence>
<evidence type="ECO:0000256" key="8">
    <source>
        <dbReference type="ARBA" id="ARBA00022741"/>
    </source>
</evidence>
<dbReference type="InterPro" id="IPR012003">
    <property type="entry name" value="ATP_PFK_prok-type"/>
</dbReference>
<evidence type="ECO:0000256" key="2">
    <source>
        <dbReference type="ARBA" id="ARBA00004496"/>
    </source>
</evidence>
<dbReference type="KEGG" id="cbd:CBUD_1738"/>
<feature type="binding site" description="in other chain" evidence="14">
    <location>
        <position position="164"/>
    </location>
    <ligand>
        <name>ADP</name>
        <dbReference type="ChEBI" id="CHEBI:456216"/>
        <note>allosteric activator; ligand shared between dimeric partners</note>
    </ligand>
</feature>
<evidence type="ECO:0000256" key="4">
    <source>
        <dbReference type="ARBA" id="ARBA00022490"/>
    </source>
</evidence>
<dbReference type="GO" id="GO:0016208">
    <property type="term" value="F:AMP binding"/>
    <property type="evidence" value="ECO:0007669"/>
    <property type="project" value="TreeGrafter"/>
</dbReference>
<evidence type="ECO:0000256" key="12">
    <source>
        <dbReference type="ARBA" id="ARBA00023152"/>
    </source>
</evidence>
<organism evidence="16 17">
    <name type="scientific">Coxiella burnetii (strain Dugway 5J108-111)</name>
    <dbReference type="NCBI Taxonomy" id="434922"/>
    <lineage>
        <taxon>Bacteria</taxon>
        <taxon>Pseudomonadati</taxon>
        <taxon>Pseudomonadota</taxon>
        <taxon>Gammaproteobacteria</taxon>
        <taxon>Legionellales</taxon>
        <taxon>Coxiellaceae</taxon>
        <taxon>Coxiella</taxon>
    </lineage>
</organism>
<dbReference type="EMBL" id="CP000733">
    <property type="protein sequence ID" value="ABS76983.1"/>
    <property type="molecule type" value="Genomic_DNA"/>
</dbReference>
<evidence type="ECO:0000256" key="5">
    <source>
        <dbReference type="ARBA" id="ARBA00022533"/>
    </source>
</evidence>
<gene>
    <name evidence="14 16" type="primary">pfkA</name>
    <name evidence="16" type="ordered locus">CBUD_1738</name>
</gene>
<dbReference type="RefSeq" id="WP_010957518.1">
    <property type="nucleotide sequence ID" value="NC_009727.1"/>
</dbReference>
<feature type="active site" description="Proton acceptor" evidence="14">
    <location>
        <position position="137"/>
    </location>
</feature>
<feature type="binding site" description="in other chain" evidence="14">
    <location>
        <begin position="179"/>
        <end position="181"/>
    </location>
    <ligand>
        <name>substrate</name>
        <note>ligand shared between dimeric partners</note>
    </ligand>
</feature>
<keyword evidence="7 14" id="KW-0479">Metal-binding</keyword>
<feature type="binding site" evidence="14">
    <location>
        <position position="254"/>
    </location>
    <ligand>
        <name>substrate</name>
        <note>ligand shared between dimeric partners</note>
    </ligand>
</feature>
<keyword evidence="5 14" id="KW-0021">Allosteric enzyme</keyword>
<comment type="subunit">
    <text evidence="14">Homotetramer.</text>
</comment>
<dbReference type="PIRSF" id="PIRSF000532">
    <property type="entry name" value="ATP_PFK_prok"/>
    <property type="match status" value="1"/>
</dbReference>
<feature type="binding site" description="in other chain" evidence="14">
    <location>
        <begin position="135"/>
        <end position="137"/>
    </location>
    <ligand>
        <name>substrate</name>
        <note>ligand shared between dimeric partners</note>
    </ligand>
</feature>
<dbReference type="UniPathway" id="UPA00109">
    <property type="reaction ID" value="UER00182"/>
</dbReference>
<evidence type="ECO:0000256" key="7">
    <source>
        <dbReference type="ARBA" id="ARBA00022723"/>
    </source>
</evidence>
<dbReference type="FunFam" id="3.40.50.460:FF:000002">
    <property type="entry name" value="ATP-dependent 6-phosphofructokinase"/>
    <property type="match status" value="1"/>
</dbReference>
<dbReference type="PANTHER" id="PTHR13697">
    <property type="entry name" value="PHOSPHOFRUCTOKINASE"/>
    <property type="match status" value="1"/>
</dbReference>
<feature type="binding site" description="in other chain" evidence="14">
    <location>
        <begin position="222"/>
        <end position="224"/>
    </location>
    <ligand>
        <name>ADP</name>
        <dbReference type="ChEBI" id="CHEBI:456216"/>
        <note>allosteric activator; ligand shared between dimeric partners</note>
    </ligand>
</feature>
<dbReference type="InterPro" id="IPR000023">
    <property type="entry name" value="Phosphofructokinase_dom"/>
</dbReference>
<evidence type="ECO:0000256" key="10">
    <source>
        <dbReference type="ARBA" id="ARBA00022840"/>
    </source>
</evidence>
<feature type="binding site" evidence="14">
    <location>
        <position position="172"/>
    </location>
    <ligand>
        <name>substrate</name>
        <note>ligand shared between dimeric partners</note>
    </ligand>
</feature>
<keyword evidence="9 14" id="KW-0418">Kinase</keyword>
<comment type="subcellular location">
    <subcellularLocation>
        <location evidence="2 14">Cytoplasm</location>
    </subcellularLocation>
</comment>
<dbReference type="Gene3D" id="3.40.50.450">
    <property type="match status" value="1"/>
</dbReference>
<feature type="binding site" description="in other chain" evidence="14">
    <location>
        <begin position="260"/>
        <end position="263"/>
    </location>
    <ligand>
        <name>substrate</name>
        <note>ligand shared between dimeric partners</note>
    </ligand>
</feature>
<evidence type="ECO:0000256" key="9">
    <source>
        <dbReference type="ARBA" id="ARBA00022777"/>
    </source>
</evidence>
<dbReference type="GO" id="GO:0061621">
    <property type="term" value="P:canonical glycolysis"/>
    <property type="evidence" value="ECO:0007669"/>
    <property type="project" value="TreeGrafter"/>
</dbReference>
<reference evidence="16 17" key="1">
    <citation type="journal article" date="2009" name="Infect. Immun.">
        <title>Comparative genomics reveal extensive transposon-mediated genomic plasticity and diversity among potential effector proteins within the genus Coxiella.</title>
        <authorList>
            <person name="Beare P.A."/>
            <person name="Unsworth N."/>
            <person name="Andoh M."/>
            <person name="Voth D.E."/>
            <person name="Omsland A."/>
            <person name="Gilk S.D."/>
            <person name="Williams K.P."/>
            <person name="Sobral B.W."/>
            <person name="Kupko J.J.III."/>
            <person name="Porcella S.F."/>
            <person name="Samuel J.E."/>
            <person name="Heinzen R.A."/>
        </authorList>
    </citation>
    <scope>NUCLEOTIDE SEQUENCE [LARGE SCALE GENOMIC DNA]</scope>
    <source>
        <strain evidence="16 17">Dugway 5J108-111</strain>
    </source>
</reference>
<evidence type="ECO:0000256" key="1">
    <source>
        <dbReference type="ARBA" id="ARBA00001946"/>
    </source>
</evidence>
<dbReference type="InterPro" id="IPR015912">
    <property type="entry name" value="Phosphofructokinase_CS"/>
</dbReference>
<feature type="binding site" evidence="14">
    <location>
        <position position="20"/>
    </location>
    <ligand>
        <name>ATP</name>
        <dbReference type="ChEBI" id="CHEBI:30616"/>
    </ligand>
</feature>
<dbReference type="NCBIfam" id="NF002872">
    <property type="entry name" value="PRK03202.1"/>
    <property type="match status" value="1"/>
</dbReference>
<name>A9KGM6_COXBN</name>
<evidence type="ECO:0000256" key="6">
    <source>
        <dbReference type="ARBA" id="ARBA00022679"/>
    </source>
</evidence>
<feature type="domain" description="Phosphofructokinase" evidence="15">
    <location>
        <begin position="13"/>
        <end position="286"/>
    </location>
</feature>
<dbReference type="GO" id="GO:0070095">
    <property type="term" value="F:fructose-6-phosphate binding"/>
    <property type="evidence" value="ECO:0007669"/>
    <property type="project" value="TreeGrafter"/>
</dbReference>
<keyword evidence="11 14" id="KW-0460">Magnesium</keyword>
<dbReference type="GO" id="GO:0003872">
    <property type="term" value="F:6-phosphofructokinase activity"/>
    <property type="evidence" value="ECO:0007669"/>
    <property type="project" value="UniProtKB-UniRule"/>
</dbReference>
<dbReference type="InterPro" id="IPR022953">
    <property type="entry name" value="ATP_PFK"/>
</dbReference>
<dbReference type="PANTHER" id="PTHR13697:SF4">
    <property type="entry name" value="ATP-DEPENDENT 6-PHOSPHOFRUCTOKINASE"/>
    <property type="match status" value="1"/>
</dbReference>
<dbReference type="GO" id="GO:0046872">
    <property type="term" value="F:metal ion binding"/>
    <property type="evidence" value="ECO:0007669"/>
    <property type="project" value="UniProtKB-KW"/>
</dbReference>
<keyword evidence="4 14" id="KW-0963">Cytoplasm</keyword>
<keyword evidence="10 14" id="KW-0067">ATP-binding</keyword>
<comment type="caution">
    <text evidence="14">Lacks conserved residue(s) required for the propagation of feature annotation.</text>
</comment>
<feature type="binding site" description="in other chain" evidence="14">
    <location>
        <position position="221"/>
    </location>
    <ligand>
        <name>ADP</name>
        <dbReference type="ChEBI" id="CHEBI:456216"/>
        <note>allosteric activator; ligand shared between dimeric partners</note>
    </ligand>
</feature>
<dbReference type="HAMAP" id="MF_00339">
    <property type="entry name" value="Phosphofructokinase_I_B1"/>
    <property type="match status" value="1"/>
</dbReference>
<dbReference type="InterPro" id="IPR012828">
    <property type="entry name" value="PFKA_ATP_prok"/>
</dbReference>
<dbReference type="GO" id="GO:0005945">
    <property type="term" value="C:6-phosphofructokinase complex"/>
    <property type="evidence" value="ECO:0007669"/>
    <property type="project" value="TreeGrafter"/>
</dbReference>
<keyword evidence="6 14" id="KW-0808">Transferase</keyword>
<dbReference type="GO" id="GO:0042802">
    <property type="term" value="F:identical protein binding"/>
    <property type="evidence" value="ECO:0007669"/>
    <property type="project" value="TreeGrafter"/>
</dbReference>
<protein>
    <recommendedName>
        <fullName evidence="14">ATP-dependent 6-phosphofructokinase</fullName>
        <shortName evidence="14">ATP-PFK</shortName>
        <shortName evidence="14">Phosphofructokinase</shortName>
        <ecNumber evidence="14">2.7.1.11</ecNumber>
    </recommendedName>
    <alternativeName>
        <fullName evidence="14">Phosphohexokinase</fullName>
    </alternativeName>
</protein>
<evidence type="ECO:0000256" key="3">
    <source>
        <dbReference type="ARBA" id="ARBA00004679"/>
    </source>
</evidence>
<dbReference type="GO" id="GO:0030388">
    <property type="term" value="P:fructose 1,6-bisphosphate metabolic process"/>
    <property type="evidence" value="ECO:0007669"/>
    <property type="project" value="TreeGrafter"/>
</dbReference>
<keyword evidence="8 14" id="KW-0547">Nucleotide-binding</keyword>
<evidence type="ECO:0000313" key="16">
    <source>
        <dbReference type="EMBL" id="ABS76983.1"/>
    </source>
</evidence>